<organism evidence="1 2">
    <name type="scientific">Haloarcula hispanica N601</name>
    <dbReference type="NCBI Taxonomy" id="1417673"/>
    <lineage>
        <taxon>Archaea</taxon>
        <taxon>Methanobacteriati</taxon>
        <taxon>Methanobacteriota</taxon>
        <taxon>Stenosarchaea group</taxon>
        <taxon>Halobacteria</taxon>
        <taxon>Halobacteriales</taxon>
        <taxon>Haloarculaceae</taxon>
        <taxon>Haloarcula</taxon>
    </lineage>
</organism>
<accession>V5TS47</accession>
<proteinExistence type="predicted"/>
<name>V5TS47_HALHI</name>
<dbReference type="Proteomes" id="UP000018572">
    <property type="component" value="Chromosome 1"/>
</dbReference>
<evidence type="ECO:0008006" key="3">
    <source>
        <dbReference type="Google" id="ProtNLM"/>
    </source>
</evidence>
<sequence length="97" mass="11306">MTIRKTARWQRSIDDRILEHLRDDSVSTAKQMAIRDNIHATEAQVQDRCRVLADADLVAFLTEDQDFVELTTEGEQYLDGEIDVELYPYPRHPKAME</sequence>
<protein>
    <recommendedName>
        <fullName evidence="3">PhiH1 repressor</fullName>
    </recommendedName>
</protein>
<keyword evidence="2" id="KW-1185">Reference proteome</keyword>
<dbReference type="EMBL" id="CP006884">
    <property type="protein sequence ID" value="AHB67409.1"/>
    <property type="molecule type" value="Genomic_DNA"/>
</dbReference>
<gene>
    <name evidence="1" type="ORF">HISP_00185</name>
</gene>
<dbReference type="HOGENOM" id="CLU_161782_1_0_2"/>
<dbReference type="InterPro" id="IPR036388">
    <property type="entry name" value="WH-like_DNA-bd_sf"/>
</dbReference>
<evidence type="ECO:0000313" key="1">
    <source>
        <dbReference type="EMBL" id="AHB67409.1"/>
    </source>
</evidence>
<dbReference type="AlphaFoldDB" id="V5TS47"/>
<evidence type="ECO:0000313" key="2">
    <source>
        <dbReference type="Proteomes" id="UP000018572"/>
    </source>
</evidence>
<dbReference type="Gene3D" id="1.10.10.10">
    <property type="entry name" value="Winged helix-like DNA-binding domain superfamily/Winged helix DNA-binding domain"/>
    <property type="match status" value="1"/>
</dbReference>
<dbReference type="KEGG" id="hhn:HISP_00185"/>
<dbReference type="GeneID" id="23804181"/>
<reference evidence="1 2" key="1">
    <citation type="journal article" date="2014" name="Genome Announc.">
        <title>Complete Genome Sequence of the Extremely Halophilic Archaeon Haloarcula hispanica Strain N601.</title>
        <authorList>
            <person name="Ding J.Y."/>
            <person name="Chiang P.W."/>
            <person name="Hong M.J."/>
            <person name="Dyall-Smith M."/>
            <person name="Tang S.L."/>
        </authorList>
    </citation>
    <scope>NUCLEOTIDE SEQUENCE [LARGE SCALE GENOMIC DNA]</scope>
    <source>
        <strain evidence="1 2">N601</strain>
    </source>
</reference>
<dbReference type="RefSeq" id="WP_023843042.1">
    <property type="nucleotide sequence ID" value="NC_023013.1"/>
</dbReference>